<feature type="transmembrane region" description="Helical" evidence="1">
    <location>
        <begin position="55"/>
        <end position="74"/>
    </location>
</feature>
<organism evidence="2 3">
    <name type="scientific">Rhodococcoides fascians</name>
    <name type="common">Rhodococcus fascians</name>
    <dbReference type="NCBI Taxonomy" id="1828"/>
    <lineage>
        <taxon>Bacteria</taxon>
        <taxon>Bacillati</taxon>
        <taxon>Actinomycetota</taxon>
        <taxon>Actinomycetes</taxon>
        <taxon>Mycobacteriales</taxon>
        <taxon>Nocardiaceae</taxon>
        <taxon>Rhodococcoides</taxon>
    </lineage>
</organism>
<reference evidence="2 3" key="1">
    <citation type="journal article" date="2016" name="Genome Announc.">
        <title>Complete Genome and Plasmid Sequences for Rhodococcus fascians D188 and Draft Sequences for Rhodococcus Isolates PBTS 1 and PBTS 2.</title>
        <authorList>
            <person name="Stamler R.A."/>
            <person name="Vereecke D."/>
            <person name="Zhang Y."/>
            <person name="Schilkey F."/>
            <person name="Devitt N."/>
            <person name="Randall J.J."/>
        </authorList>
    </citation>
    <scope>NUCLEOTIDE SEQUENCE [LARGE SCALE GENOMIC DNA]</scope>
    <source>
        <strain evidence="2 3">PBTS2</strain>
    </source>
</reference>
<gene>
    <name evidence="2" type="ORF">A3Q41_03399</name>
</gene>
<reference evidence="3" key="2">
    <citation type="submission" date="2016-04" db="EMBL/GenBank/DDBJ databases">
        <title>Complete Genome and Plasmid Sequences for Rhodococcus fascians D188 and Draft Sequences for Rhodococcus spp. Isolates PBTS 1 and PBTS 2.</title>
        <authorList>
            <person name="Stamer R."/>
            <person name="Vereecke D."/>
            <person name="Zhang Y."/>
            <person name="Schilkey F."/>
            <person name="Devitt N."/>
            <person name="Randall J."/>
        </authorList>
    </citation>
    <scope>NUCLEOTIDE SEQUENCE [LARGE SCALE GENOMIC DNA]</scope>
    <source>
        <strain evidence="3">PBTS2</strain>
    </source>
</reference>
<feature type="transmembrane region" description="Helical" evidence="1">
    <location>
        <begin position="12"/>
        <end position="35"/>
    </location>
</feature>
<name>A0A143QNV9_RHOFA</name>
<dbReference type="EMBL" id="CP015220">
    <property type="protein sequence ID" value="AMY24690.1"/>
    <property type="molecule type" value="Genomic_DNA"/>
</dbReference>
<dbReference type="AlphaFoldDB" id="A0A143QNV9"/>
<accession>A0A143QNV9</accession>
<protein>
    <recommendedName>
        <fullName evidence="4">Integral membrane protein</fullName>
    </recommendedName>
</protein>
<feature type="transmembrane region" description="Helical" evidence="1">
    <location>
        <begin position="81"/>
        <end position="98"/>
    </location>
</feature>
<dbReference type="RefSeq" id="WP_027496526.1">
    <property type="nucleotide sequence ID" value="NZ_CP015220.1"/>
</dbReference>
<evidence type="ECO:0000256" key="1">
    <source>
        <dbReference type="SAM" id="Phobius"/>
    </source>
</evidence>
<keyword evidence="1" id="KW-1133">Transmembrane helix</keyword>
<sequence>MSTQPENLTPPATFRSAGVLVAAQGAVSLVAAFVLVVRAVSGEGDNAVANGYGTAGWFGVLGLGVGAAGVALILGKRWGRALATVVQLLLLPVVWSLLTGSHQTVYGIVLGIVVVAVLVLLFSPPSSQWMAAEYSDVDDEPRL</sequence>
<keyword evidence="3" id="KW-1185">Reference proteome</keyword>
<proteinExistence type="predicted"/>
<feature type="transmembrane region" description="Helical" evidence="1">
    <location>
        <begin position="104"/>
        <end position="122"/>
    </location>
</feature>
<evidence type="ECO:0000313" key="2">
    <source>
        <dbReference type="EMBL" id="AMY24690.1"/>
    </source>
</evidence>
<dbReference type="PATRIC" id="fig|1653479.3.peg.3449"/>
<dbReference type="Proteomes" id="UP000076038">
    <property type="component" value="Chromosome"/>
</dbReference>
<evidence type="ECO:0008006" key="4">
    <source>
        <dbReference type="Google" id="ProtNLM"/>
    </source>
</evidence>
<keyword evidence="1" id="KW-0472">Membrane</keyword>
<dbReference type="KEGG" id="rhs:A3Q41_03399"/>
<keyword evidence="1" id="KW-0812">Transmembrane</keyword>
<evidence type="ECO:0000313" key="3">
    <source>
        <dbReference type="Proteomes" id="UP000076038"/>
    </source>
</evidence>